<reference evidence="2 3" key="1">
    <citation type="journal article" date="2015" name="Nature">
        <title>rRNA introns, odd ribosomes, and small enigmatic genomes across a large radiation of phyla.</title>
        <authorList>
            <person name="Brown C.T."/>
            <person name="Hug L.A."/>
            <person name="Thomas B.C."/>
            <person name="Sharon I."/>
            <person name="Castelle C.J."/>
            <person name="Singh A."/>
            <person name="Wilkins M.J."/>
            <person name="Williams K.H."/>
            <person name="Banfield J.F."/>
        </authorList>
    </citation>
    <scope>NUCLEOTIDE SEQUENCE [LARGE SCALE GENOMIC DNA]</scope>
</reference>
<sequence length="85" mass="9671">MTRSSQGIYMVQFLKSFLVWDIVRRDAVDIPAIFAGWYLLLKLVGGSISSFSILFFVFVAIPFIHFVNFNIRHVSADDIDTGPDK</sequence>
<organism evidence="2 3">
    <name type="scientific">Candidatus Yanofskybacteria bacterium GW2011_GWE2_40_11</name>
    <dbReference type="NCBI Taxonomy" id="1619033"/>
    <lineage>
        <taxon>Bacteria</taxon>
        <taxon>Candidatus Yanofskyibacteriota</taxon>
    </lineage>
</organism>
<feature type="transmembrane region" description="Helical" evidence="1">
    <location>
        <begin position="43"/>
        <end position="64"/>
    </location>
</feature>
<proteinExistence type="predicted"/>
<dbReference type="EMBL" id="LBXZ01000003">
    <property type="protein sequence ID" value="KKR40877.1"/>
    <property type="molecule type" value="Genomic_DNA"/>
</dbReference>
<gene>
    <name evidence="2" type="ORF">UT75_C0003G0007</name>
</gene>
<comment type="caution">
    <text evidence="2">The sequence shown here is derived from an EMBL/GenBank/DDBJ whole genome shotgun (WGS) entry which is preliminary data.</text>
</comment>
<accession>A0A0G0TSN4</accession>
<evidence type="ECO:0000256" key="1">
    <source>
        <dbReference type="SAM" id="Phobius"/>
    </source>
</evidence>
<dbReference type="Proteomes" id="UP000034072">
    <property type="component" value="Unassembled WGS sequence"/>
</dbReference>
<keyword evidence="1" id="KW-0812">Transmembrane</keyword>
<protein>
    <submittedName>
        <fullName evidence="2">Uncharacterized protein</fullName>
    </submittedName>
</protein>
<evidence type="ECO:0000313" key="3">
    <source>
        <dbReference type="Proteomes" id="UP000034072"/>
    </source>
</evidence>
<keyword evidence="1" id="KW-1133">Transmembrane helix</keyword>
<evidence type="ECO:0000313" key="2">
    <source>
        <dbReference type="EMBL" id="KKR40877.1"/>
    </source>
</evidence>
<name>A0A0G0TSN4_9BACT</name>
<dbReference type="AlphaFoldDB" id="A0A0G0TSN4"/>
<keyword evidence="1" id="KW-0472">Membrane</keyword>